<dbReference type="PATRIC" id="fig|1807.13.peg.4770"/>
<dbReference type="InterPro" id="IPR009057">
    <property type="entry name" value="Homeodomain-like_sf"/>
</dbReference>
<sequence length="211" mass="22917">MLVDCATGTRGRGRPVGADSERTRQTILRAARDVIAVSGYGAATFQQMALRAGISRPTLHYYFDTREQVYEALAQAVHAQIARYIAEAREFPEPRARLVAFTEAVAHLCREDPGALRFLVTMQVEQRRGVHCNATAESAIAAIHGFYDTLADTRADTLADTRGLADLLASVFWGIAFHAGFVASDSDGSVVARQLLNVFDEELLTSRSGAG</sequence>
<evidence type="ECO:0000313" key="6">
    <source>
        <dbReference type="EMBL" id="KKF00302.1"/>
    </source>
</evidence>
<dbReference type="InterPro" id="IPR050109">
    <property type="entry name" value="HTH-type_TetR-like_transc_reg"/>
</dbReference>
<dbReference type="Gene3D" id="1.10.357.10">
    <property type="entry name" value="Tetracycline Repressor, domain 2"/>
    <property type="match status" value="1"/>
</dbReference>
<keyword evidence="7" id="KW-1185">Reference proteome</keyword>
<dbReference type="SUPFAM" id="SSF46689">
    <property type="entry name" value="Homeodomain-like"/>
    <property type="match status" value="1"/>
</dbReference>
<dbReference type="STRING" id="1807.MOBUDSM44075_00646"/>
<comment type="caution">
    <text evidence="6">The sequence shown here is derived from an EMBL/GenBank/DDBJ whole genome shotgun (WGS) entry which is preliminary data.</text>
</comment>
<keyword evidence="3" id="KW-0804">Transcription</keyword>
<evidence type="ECO:0000313" key="7">
    <source>
        <dbReference type="Proteomes" id="UP000034150"/>
    </source>
</evidence>
<dbReference type="EMBL" id="LAUZ02000073">
    <property type="protein sequence ID" value="KKF00302.1"/>
    <property type="molecule type" value="Genomic_DNA"/>
</dbReference>
<evidence type="ECO:0000256" key="4">
    <source>
        <dbReference type="PROSITE-ProRule" id="PRU00335"/>
    </source>
</evidence>
<organism evidence="6 7">
    <name type="scientific">Mycolicibacterium obuense</name>
    <dbReference type="NCBI Taxonomy" id="1807"/>
    <lineage>
        <taxon>Bacteria</taxon>
        <taxon>Bacillati</taxon>
        <taxon>Actinomycetota</taxon>
        <taxon>Actinomycetes</taxon>
        <taxon>Mycobacteriales</taxon>
        <taxon>Mycobacteriaceae</taxon>
        <taxon>Mycolicibacterium</taxon>
    </lineage>
</organism>
<evidence type="ECO:0000256" key="3">
    <source>
        <dbReference type="ARBA" id="ARBA00023163"/>
    </source>
</evidence>
<feature type="domain" description="HTH tetR-type" evidence="5">
    <location>
        <begin position="21"/>
        <end position="81"/>
    </location>
</feature>
<dbReference type="GO" id="GO:0000976">
    <property type="term" value="F:transcription cis-regulatory region binding"/>
    <property type="evidence" value="ECO:0007669"/>
    <property type="project" value="TreeGrafter"/>
</dbReference>
<dbReference type="GO" id="GO:0003700">
    <property type="term" value="F:DNA-binding transcription factor activity"/>
    <property type="evidence" value="ECO:0007669"/>
    <property type="project" value="TreeGrafter"/>
</dbReference>
<name>A0A0M2JUN9_9MYCO</name>
<keyword evidence="1" id="KW-0805">Transcription regulation</keyword>
<dbReference type="AlphaFoldDB" id="A0A0M2JUN9"/>
<reference evidence="6 7" key="1">
    <citation type="journal article" date="2015" name="Genome Announc.">
        <title>Draft Genome Sequence of Mycobacterium obuense Strain UC1, Isolated from Patient Sputum.</title>
        <authorList>
            <person name="Greninger A.L."/>
            <person name="Cunningham G."/>
            <person name="Hsu E.D."/>
            <person name="Yu J.M."/>
            <person name="Chiu C.Y."/>
            <person name="Miller S."/>
        </authorList>
    </citation>
    <scope>NUCLEOTIDE SEQUENCE [LARGE SCALE GENOMIC DNA]</scope>
    <source>
        <strain evidence="6 7">UC1</strain>
    </source>
</reference>
<dbReference type="Proteomes" id="UP000034150">
    <property type="component" value="Unassembled WGS sequence"/>
</dbReference>
<dbReference type="PRINTS" id="PR00455">
    <property type="entry name" value="HTHTETR"/>
</dbReference>
<dbReference type="PANTHER" id="PTHR30055">
    <property type="entry name" value="HTH-TYPE TRANSCRIPTIONAL REGULATOR RUTR"/>
    <property type="match status" value="1"/>
</dbReference>
<gene>
    <name evidence="6" type="ORF">WN67_19470</name>
</gene>
<feature type="DNA-binding region" description="H-T-H motif" evidence="4">
    <location>
        <begin position="44"/>
        <end position="63"/>
    </location>
</feature>
<evidence type="ECO:0000259" key="5">
    <source>
        <dbReference type="PROSITE" id="PS50977"/>
    </source>
</evidence>
<dbReference type="InterPro" id="IPR001647">
    <property type="entry name" value="HTH_TetR"/>
</dbReference>
<protein>
    <recommendedName>
        <fullName evidence="5">HTH tetR-type domain-containing protein</fullName>
    </recommendedName>
</protein>
<keyword evidence="2 4" id="KW-0238">DNA-binding</keyword>
<evidence type="ECO:0000256" key="2">
    <source>
        <dbReference type="ARBA" id="ARBA00023125"/>
    </source>
</evidence>
<dbReference type="PROSITE" id="PS50977">
    <property type="entry name" value="HTH_TETR_2"/>
    <property type="match status" value="1"/>
</dbReference>
<dbReference type="OrthoDB" id="5179150at2"/>
<accession>A0A0M2JUN9</accession>
<proteinExistence type="predicted"/>
<evidence type="ECO:0000256" key="1">
    <source>
        <dbReference type="ARBA" id="ARBA00023015"/>
    </source>
</evidence>
<dbReference type="PANTHER" id="PTHR30055:SF234">
    <property type="entry name" value="HTH-TYPE TRANSCRIPTIONAL REGULATOR BETI"/>
    <property type="match status" value="1"/>
</dbReference>
<dbReference type="Pfam" id="PF00440">
    <property type="entry name" value="TetR_N"/>
    <property type="match status" value="1"/>
</dbReference>